<keyword evidence="6" id="KW-0479">Metal-binding</keyword>
<evidence type="ECO:0000256" key="11">
    <source>
        <dbReference type="RuleBase" id="RU362119"/>
    </source>
</evidence>
<dbReference type="GO" id="GO:0009166">
    <property type="term" value="P:nucleotide catabolic process"/>
    <property type="evidence" value="ECO:0007669"/>
    <property type="project" value="InterPro"/>
</dbReference>
<evidence type="ECO:0000256" key="5">
    <source>
        <dbReference type="ARBA" id="ARBA00006654"/>
    </source>
</evidence>
<dbReference type="InterPro" id="IPR036907">
    <property type="entry name" value="5'-Nucleotdase_C_sf"/>
</dbReference>
<dbReference type="Gene3D" id="3.90.780.10">
    <property type="entry name" value="5'-Nucleotidase, C-terminal domain"/>
    <property type="match status" value="1"/>
</dbReference>
<gene>
    <name evidence="14" type="ORF">HH215_15470</name>
</gene>
<name>A0A7Z2VJW2_9BACL</name>
<keyword evidence="9 11" id="KW-0378">Hydrolase</keyword>
<evidence type="ECO:0000256" key="7">
    <source>
        <dbReference type="ARBA" id="ARBA00022729"/>
    </source>
</evidence>
<dbReference type="GO" id="GO:0046872">
    <property type="term" value="F:metal ion binding"/>
    <property type="evidence" value="ECO:0007669"/>
    <property type="project" value="UniProtKB-KW"/>
</dbReference>
<dbReference type="SUPFAM" id="SSF56300">
    <property type="entry name" value="Metallo-dependent phosphatases"/>
    <property type="match status" value="1"/>
</dbReference>
<dbReference type="InterPro" id="IPR041827">
    <property type="entry name" value="CpdB_N"/>
</dbReference>
<reference evidence="14 15" key="1">
    <citation type="submission" date="2020-04" db="EMBL/GenBank/DDBJ databases">
        <title>Genome sequencing of novel species.</title>
        <authorList>
            <person name="Heo J."/>
            <person name="Kim S.-J."/>
            <person name="Kim J.-S."/>
            <person name="Hong S.-B."/>
            <person name="Kwon S.-W."/>
        </authorList>
    </citation>
    <scope>NUCLEOTIDE SEQUENCE [LARGE SCALE GENOMIC DNA]</scope>
    <source>
        <strain evidence="14 15">MFER-1</strain>
    </source>
</reference>
<feature type="domain" description="Calcineurin-like phosphoesterase" evidence="12">
    <location>
        <begin position="10"/>
        <end position="243"/>
    </location>
</feature>
<dbReference type="SUPFAM" id="SSF55816">
    <property type="entry name" value="5'-nucleotidase (syn. UDP-sugar hydrolase), C-terminal domain"/>
    <property type="match status" value="1"/>
</dbReference>
<evidence type="ECO:0000256" key="3">
    <source>
        <dbReference type="ARBA" id="ARBA00001968"/>
    </source>
</evidence>
<dbReference type="InterPro" id="IPR006179">
    <property type="entry name" value="5_nucleotidase/apyrase"/>
</dbReference>
<dbReference type="InterPro" id="IPR008334">
    <property type="entry name" value="5'-Nucleotdase_C"/>
</dbReference>
<dbReference type="GO" id="GO:0008254">
    <property type="term" value="F:3'-nucleotidase activity"/>
    <property type="evidence" value="ECO:0007669"/>
    <property type="project" value="UniProtKB-EC"/>
</dbReference>
<accession>A0A7Z2VJW2</accession>
<dbReference type="Proteomes" id="UP000502248">
    <property type="component" value="Chromosome"/>
</dbReference>
<dbReference type="InterPro" id="IPR029052">
    <property type="entry name" value="Metallo-depent_PP-like"/>
</dbReference>
<dbReference type="EMBL" id="CP051680">
    <property type="protein sequence ID" value="QJD84437.1"/>
    <property type="molecule type" value="Genomic_DNA"/>
</dbReference>
<proteinExistence type="inferred from homology"/>
<dbReference type="KEGG" id="cheb:HH215_15470"/>
<comment type="cofactor">
    <cofactor evidence="3">
        <name>a divalent metal cation</name>
        <dbReference type="ChEBI" id="CHEBI:60240"/>
    </cofactor>
</comment>
<dbReference type="InterPro" id="IPR004843">
    <property type="entry name" value="Calcineurin-like_PHP"/>
</dbReference>
<dbReference type="GO" id="GO:0000166">
    <property type="term" value="F:nucleotide binding"/>
    <property type="evidence" value="ECO:0007669"/>
    <property type="project" value="UniProtKB-KW"/>
</dbReference>
<keyword evidence="15" id="KW-1185">Reference proteome</keyword>
<comment type="subcellular location">
    <subcellularLocation>
        <location evidence="4">Cell envelope</location>
    </subcellularLocation>
</comment>
<evidence type="ECO:0000256" key="2">
    <source>
        <dbReference type="ARBA" id="ARBA00001730"/>
    </source>
</evidence>
<dbReference type="Pfam" id="PF00149">
    <property type="entry name" value="Metallophos"/>
    <property type="match status" value="1"/>
</dbReference>
<comment type="similarity">
    <text evidence="5 11">Belongs to the 5'-nucleotidase family.</text>
</comment>
<dbReference type="PANTHER" id="PTHR11575:SF6">
    <property type="entry name" value="2',3'-CYCLIC-NUCLEOTIDE 2'-PHOSPHODIESTERASE_3'-NUCLEOTIDASE"/>
    <property type="match status" value="1"/>
</dbReference>
<dbReference type="PANTHER" id="PTHR11575">
    <property type="entry name" value="5'-NUCLEOTIDASE-RELATED"/>
    <property type="match status" value="1"/>
</dbReference>
<dbReference type="Gene3D" id="3.60.21.10">
    <property type="match status" value="1"/>
</dbReference>
<dbReference type="PRINTS" id="PR01607">
    <property type="entry name" value="APYRASEFAMLY"/>
</dbReference>
<dbReference type="Pfam" id="PF02872">
    <property type="entry name" value="5_nucleotid_C"/>
    <property type="match status" value="1"/>
</dbReference>
<dbReference type="GO" id="GO:0030288">
    <property type="term" value="C:outer membrane-bounded periplasmic space"/>
    <property type="evidence" value="ECO:0007669"/>
    <property type="project" value="TreeGrafter"/>
</dbReference>
<protein>
    <submittedName>
        <fullName evidence="14">Bifunctional metallophosphatase/5'-nucleotidase</fullName>
    </submittedName>
</protein>
<evidence type="ECO:0000256" key="10">
    <source>
        <dbReference type="ARBA" id="ARBA00023268"/>
    </source>
</evidence>
<evidence type="ECO:0000313" key="15">
    <source>
        <dbReference type="Proteomes" id="UP000502248"/>
    </source>
</evidence>
<evidence type="ECO:0000313" key="14">
    <source>
        <dbReference type="EMBL" id="QJD84437.1"/>
    </source>
</evidence>
<dbReference type="PROSITE" id="PS00785">
    <property type="entry name" value="5_NUCLEOTIDASE_1"/>
    <property type="match status" value="1"/>
</dbReference>
<comment type="catalytic activity">
    <reaction evidence="1">
        <text>a ribonucleoside 3'-phosphate + H2O = a ribonucleoside + phosphate</text>
        <dbReference type="Rhea" id="RHEA:10144"/>
        <dbReference type="ChEBI" id="CHEBI:13197"/>
        <dbReference type="ChEBI" id="CHEBI:15377"/>
        <dbReference type="ChEBI" id="CHEBI:18254"/>
        <dbReference type="ChEBI" id="CHEBI:43474"/>
        <dbReference type="EC" id="3.1.3.6"/>
    </reaction>
</comment>
<keyword evidence="10" id="KW-0511">Multifunctional enzyme</keyword>
<evidence type="ECO:0000259" key="13">
    <source>
        <dbReference type="Pfam" id="PF02872"/>
    </source>
</evidence>
<dbReference type="CDD" id="cd07410">
    <property type="entry name" value="MPP_CpdB_N"/>
    <property type="match status" value="1"/>
</dbReference>
<comment type="catalytic activity">
    <reaction evidence="2">
        <text>a nucleoside 2',3'-cyclic phosphate + H2O = a nucleoside 3'-phosphate + H(+)</text>
        <dbReference type="Rhea" id="RHEA:19621"/>
        <dbReference type="ChEBI" id="CHEBI:15377"/>
        <dbReference type="ChEBI" id="CHEBI:15378"/>
        <dbReference type="ChEBI" id="CHEBI:66949"/>
        <dbReference type="ChEBI" id="CHEBI:66954"/>
        <dbReference type="EC" id="3.1.4.16"/>
    </reaction>
</comment>
<dbReference type="AlphaFoldDB" id="A0A7Z2VJW2"/>
<organism evidence="14 15">
    <name type="scientific">Cohnella herbarum</name>
    <dbReference type="NCBI Taxonomy" id="2728023"/>
    <lineage>
        <taxon>Bacteria</taxon>
        <taxon>Bacillati</taxon>
        <taxon>Bacillota</taxon>
        <taxon>Bacilli</taxon>
        <taxon>Bacillales</taxon>
        <taxon>Paenibacillaceae</taxon>
        <taxon>Cohnella</taxon>
    </lineage>
</organism>
<evidence type="ECO:0000259" key="12">
    <source>
        <dbReference type="Pfam" id="PF00149"/>
    </source>
</evidence>
<evidence type="ECO:0000256" key="1">
    <source>
        <dbReference type="ARBA" id="ARBA00000527"/>
    </source>
</evidence>
<dbReference type="RefSeq" id="WP_169280721.1">
    <property type="nucleotide sequence ID" value="NZ_CP051680.1"/>
</dbReference>
<sequence>MKELTTMRLTVLATSDIHGHVVPIRYVDNAATDYGLLKLATIIKQMRREQENTLFIDNGDLLQGTPFAYYHACLDTLAPHPIVNIMNELHLDAFIPGNHEFNYGLNFVGRAKRQSEYPWLSANLLKEGTDEPYFGKPYRIFAFPGGAKVGLLGLTTSYIPNWEQPVNIEGLSFESATSAAKRWIPVMKNTEGADVVIVSYHGGFERDWNTGEETEEQTGENEGWQLCREVDGIDVLITGHQHRRIAGARIGRTLIVQPGYQGSCLARIDLRLQSRSDGTWFVEESGADLIEASEAQADETLLAKIQQCEKHTQSWLDQPLCEVRGEMRVADHMAARLKEHPLVELINRIQMEAAGVDISCTSLFDNLAPGFGPKVSMREVTANYPFPNTLKVLRLSGRDIREALEWTSAYFHIANDGAIEVNPSYLHPKPQHYNYDMWEGIGYAINVSRPEGSRVEELTYRDRPIDLDGQYDVVMNHYRASGGGNYRMFRGKPIVREVTVDMTEIIAEYLTKAGTVHARTNNNWRVYG</sequence>
<dbReference type="InterPro" id="IPR006146">
    <property type="entry name" value="5'-Nucleotdase_CS"/>
</dbReference>
<keyword evidence="7" id="KW-0732">Signal</keyword>
<evidence type="ECO:0000256" key="4">
    <source>
        <dbReference type="ARBA" id="ARBA00004196"/>
    </source>
</evidence>
<evidence type="ECO:0000256" key="9">
    <source>
        <dbReference type="ARBA" id="ARBA00022801"/>
    </source>
</evidence>
<feature type="domain" description="5'-Nucleotidase C-terminal" evidence="13">
    <location>
        <begin position="334"/>
        <end position="489"/>
    </location>
</feature>
<dbReference type="GO" id="GO:0008663">
    <property type="term" value="F:2',3'-cyclic-nucleotide 2'-phosphodiesterase activity"/>
    <property type="evidence" value="ECO:0007669"/>
    <property type="project" value="UniProtKB-EC"/>
</dbReference>
<evidence type="ECO:0000256" key="6">
    <source>
        <dbReference type="ARBA" id="ARBA00022723"/>
    </source>
</evidence>
<evidence type="ECO:0000256" key="8">
    <source>
        <dbReference type="ARBA" id="ARBA00022741"/>
    </source>
</evidence>
<keyword evidence="8 11" id="KW-0547">Nucleotide-binding</keyword>